<gene>
    <name evidence="3" type="ORF">STAS_18178</name>
</gene>
<dbReference type="SUPFAM" id="SSF51569">
    <property type="entry name" value="Aldolase"/>
    <property type="match status" value="1"/>
</dbReference>
<dbReference type="Gene3D" id="3.20.20.70">
    <property type="entry name" value="Aldolase class I"/>
    <property type="match status" value="1"/>
</dbReference>
<comment type="caution">
    <text evidence="3">The sequence shown here is derived from an EMBL/GenBank/DDBJ whole genome shotgun (WGS) entry which is preliminary data.</text>
</comment>
<feature type="region of interest" description="Disordered" evidence="1">
    <location>
        <begin position="151"/>
        <end position="170"/>
    </location>
</feature>
<dbReference type="Pfam" id="PF25908">
    <property type="entry name" value="DUF7963"/>
    <property type="match status" value="1"/>
</dbReference>
<sequence>MSNANSPPTNASPESAAAGALSKRYEGLVALRTKAVKGKGAWYWAHFEPILIRNPETDFPTAVKLRCTLCDATFSASNPSRTASEHLKRGTCPNFSFTMKPISHLPPLASPSSHRKRSLESQQAAGTSLDVNPINVIYSSRTSHEMAFWPAQSAQTQKSNPKPPILSGGQEDLRPLAQLEDSVKKLKIPKSLSIPTLSKVQIDTAFELLADWFYESCGSVTFSSVEHPKFNAFLNQVGLPEFSKREFLCTRLDSKYAEVRSESEARISDAAFFQIASDGWKSNSSKNGDKFLVNFSVNLPNGTRVFQKAVYLNKGTLPSQYAKEVMWDAVQSICGNNVQRCVGIVADKHRQTALKNLELENNWMVNVSCQVQGFLSLINDLITELPLFSSVKQNCLKIANLINHHPHVRRCIRSLGFECYASFIRVFSSKCNASKNFIPFMAMLEDLLTCSQILHLLVSDESYKALCLDHIAAREVADIIHDAGFWKNAEAARFLVMQVMSMVKEMETERPLISQCLPLWNELRAKIKECCAKHGLIEGPVERIIEARFAKNYHPAWPASFILVPLNLVKDENGKYLPPFNLLTSVQEEDVERLVIRLVPKEEADVSLMELVKWRSEGLDPLYAQAVQVRQRDNLTGKLKIANPQISRLVWESCCLKELKSLSKVAVRLLFLHGTAFGFEWDRASMGWFCGLGPGVGLERAQKMAYVAVQARLGKRDVLGGEEMELCEEECVVEGFIRPFVVVWEVKSSIMEAMLAVARNNLEPDFVGFGTVRALTCHFSSQHQAIDIKHKLMSSIPKFVKIVEVGPRDVLQNEKEIMPTNVKVDLIKMLASSSLSVVEATSFVSPKWVSHVFAKVLWFSYLLTNRIFLEHLLMLR</sequence>
<dbReference type="InterPro" id="IPR058269">
    <property type="entry name" value="DUF7963"/>
</dbReference>
<accession>A0A5A7Q8U0</accession>
<organism evidence="3 4">
    <name type="scientific">Striga asiatica</name>
    <name type="common">Asiatic witchweed</name>
    <name type="synonym">Buchnera asiatica</name>
    <dbReference type="NCBI Taxonomy" id="4170"/>
    <lineage>
        <taxon>Eukaryota</taxon>
        <taxon>Viridiplantae</taxon>
        <taxon>Streptophyta</taxon>
        <taxon>Embryophyta</taxon>
        <taxon>Tracheophyta</taxon>
        <taxon>Spermatophyta</taxon>
        <taxon>Magnoliopsida</taxon>
        <taxon>eudicotyledons</taxon>
        <taxon>Gunneridae</taxon>
        <taxon>Pentapetalae</taxon>
        <taxon>asterids</taxon>
        <taxon>lamiids</taxon>
        <taxon>Lamiales</taxon>
        <taxon>Orobanchaceae</taxon>
        <taxon>Buchnereae</taxon>
        <taxon>Striga</taxon>
    </lineage>
</organism>
<dbReference type="OrthoDB" id="1873691at2759"/>
<dbReference type="InterPro" id="IPR013785">
    <property type="entry name" value="Aldolase_TIM"/>
</dbReference>
<dbReference type="GO" id="GO:0016829">
    <property type="term" value="F:lyase activity"/>
    <property type="evidence" value="ECO:0007669"/>
    <property type="project" value="UniProtKB-KW"/>
</dbReference>
<name>A0A5A7Q8U0_STRAF</name>
<proteinExistence type="predicted"/>
<dbReference type="SUPFAM" id="SSF53098">
    <property type="entry name" value="Ribonuclease H-like"/>
    <property type="match status" value="1"/>
</dbReference>
<keyword evidence="4" id="KW-1185">Reference proteome</keyword>
<evidence type="ECO:0000313" key="4">
    <source>
        <dbReference type="Proteomes" id="UP000325081"/>
    </source>
</evidence>
<feature type="domain" description="DUF7963" evidence="2">
    <location>
        <begin position="14"/>
        <end position="96"/>
    </location>
</feature>
<dbReference type="AlphaFoldDB" id="A0A5A7Q8U0"/>
<evidence type="ECO:0000256" key="1">
    <source>
        <dbReference type="SAM" id="MobiDB-lite"/>
    </source>
</evidence>
<dbReference type="EMBL" id="BKCP01006106">
    <property type="protein sequence ID" value="GER41464.1"/>
    <property type="molecule type" value="Genomic_DNA"/>
</dbReference>
<dbReference type="PANTHER" id="PTHR32166:SF24">
    <property type="entry name" value="F16P17.2 PROTEIN"/>
    <property type="match status" value="1"/>
</dbReference>
<dbReference type="Proteomes" id="UP000325081">
    <property type="component" value="Unassembled WGS sequence"/>
</dbReference>
<evidence type="ECO:0000259" key="2">
    <source>
        <dbReference type="Pfam" id="PF25908"/>
    </source>
</evidence>
<keyword evidence="3" id="KW-0456">Lyase</keyword>
<dbReference type="PANTHER" id="PTHR32166">
    <property type="entry name" value="OSJNBA0013A04.12 PROTEIN"/>
    <property type="match status" value="1"/>
</dbReference>
<feature type="region of interest" description="Disordered" evidence="1">
    <location>
        <begin position="106"/>
        <end position="125"/>
    </location>
</feature>
<protein>
    <submittedName>
        <fullName evidence="3">Hydroxymethylglutaryl-CoA lyase</fullName>
    </submittedName>
</protein>
<evidence type="ECO:0000313" key="3">
    <source>
        <dbReference type="EMBL" id="GER41464.1"/>
    </source>
</evidence>
<reference evidence="4" key="1">
    <citation type="journal article" date="2019" name="Curr. Biol.">
        <title>Genome Sequence of Striga asiatica Provides Insight into the Evolution of Plant Parasitism.</title>
        <authorList>
            <person name="Yoshida S."/>
            <person name="Kim S."/>
            <person name="Wafula E.K."/>
            <person name="Tanskanen J."/>
            <person name="Kim Y.M."/>
            <person name="Honaas L."/>
            <person name="Yang Z."/>
            <person name="Spallek T."/>
            <person name="Conn C.E."/>
            <person name="Ichihashi Y."/>
            <person name="Cheong K."/>
            <person name="Cui S."/>
            <person name="Der J.P."/>
            <person name="Gundlach H."/>
            <person name="Jiao Y."/>
            <person name="Hori C."/>
            <person name="Ishida J.K."/>
            <person name="Kasahara H."/>
            <person name="Kiba T."/>
            <person name="Kim M.S."/>
            <person name="Koo N."/>
            <person name="Laohavisit A."/>
            <person name="Lee Y.H."/>
            <person name="Lumba S."/>
            <person name="McCourt P."/>
            <person name="Mortimer J.C."/>
            <person name="Mutuku J.M."/>
            <person name="Nomura T."/>
            <person name="Sasaki-Sekimoto Y."/>
            <person name="Seto Y."/>
            <person name="Wang Y."/>
            <person name="Wakatake T."/>
            <person name="Sakakibara H."/>
            <person name="Demura T."/>
            <person name="Yamaguchi S."/>
            <person name="Yoneyama K."/>
            <person name="Manabe R.I."/>
            <person name="Nelson D.C."/>
            <person name="Schulman A.H."/>
            <person name="Timko M.P."/>
            <person name="dePamphilis C.W."/>
            <person name="Choi D."/>
            <person name="Shirasu K."/>
        </authorList>
    </citation>
    <scope>NUCLEOTIDE SEQUENCE [LARGE SCALE GENOMIC DNA]</scope>
    <source>
        <strain evidence="4">cv. UVA1</strain>
    </source>
</reference>
<dbReference type="InterPro" id="IPR012337">
    <property type="entry name" value="RNaseH-like_sf"/>
</dbReference>